<evidence type="ECO:0000313" key="2">
    <source>
        <dbReference type="EMBL" id="KAF7468241.1"/>
    </source>
</evidence>
<evidence type="ECO:0000313" key="3">
    <source>
        <dbReference type="EMBL" id="VTJ53743.1"/>
    </source>
</evidence>
<feature type="compositionally biased region" description="Polar residues" evidence="1">
    <location>
        <begin position="14"/>
        <end position="25"/>
    </location>
</feature>
<reference evidence="3 4" key="1">
    <citation type="submission" date="2019-04" db="EMBL/GenBank/DDBJ databases">
        <authorList>
            <person name="Alioto T."/>
            <person name="Alioto T."/>
        </authorList>
    </citation>
    <scope>NUCLEOTIDE SEQUENCE [LARGE SCALE GENOMIC DNA]</scope>
</reference>
<name>A0A5E4A901_MARMO</name>
<sequence length="114" mass="12938">MWSWSSERLRELPNITQLPRGNSGSEPGPPDRQALHLPRSKGGPARHLSRNLYFGKTLGDSCSQSFQRHQGHSGVSALCLFPRFLHKNIPDRLAVVEQHCRWDMLTMSLHNNPT</sequence>
<dbReference type="AlphaFoldDB" id="A0A5E4A901"/>
<evidence type="ECO:0000256" key="1">
    <source>
        <dbReference type="SAM" id="MobiDB-lite"/>
    </source>
</evidence>
<dbReference type="EMBL" id="CABDUW010000032">
    <property type="protein sequence ID" value="VTJ53743.1"/>
    <property type="molecule type" value="Genomic_DNA"/>
</dbReference>
<dbReference type="EMBL" id="WJEC01007763">
    <property type="protein sequence ID" value="KAF7468241.1"/>
    <property type="molecule type" value="Genomic_DNA"/>
</dbReference>
<keyword evidence="4" id="KW-1185">Reference proteome</keyword>
<protein>
    <submittedName>
        <fullName evidence="3">Uncharacterized protein</fullName>
    </submittedName>
</protein>
<accession>A0A5E4A901</accession>
<organism evidence="3 4">
    <name type="scientific">Marmota monax</name>
    <name type="common">Woodchuck</name>
    <dbReference type="NCBI Taxonomy" id="9995"/>
    <lineage>
        <taxon>Eukaryota</taxon>
        <taxon>Metazoa</taxon>
        <taxon>Chordata</taxon>
        <taxon>Craniata</taxon>
        <taxon>Vertebrata</taxon>
        <taxon>Euteleostomi</taxon>
        <taxon>Mammalia</taxon>
        <taxon>Eutheria</taxon>
        <taxon>Euarchontoglires</taxon>
        <taxon>Glires</taxon>
        <taxon>Rodentia</taxon>
        <taxon>Sciuromorpha</taxon>
        <taxon>Sciuridae</taxon>
        <taxon>Xerinae</taxon>
        <taxon>Marmotini</taxon>
        <taxon>Marmota</taxon>
    </lineage>
</organism>
<proteinExistence type="predicted"/>
<reference evidence="2" key="2">
    <citation type="submission" date="2020-08" db="EMBL/GenBank/DDBJ databases">
        <authorList>
            <person name="Shumante A."/>
            <person name="Zimin A.V."/>
            <person name="Puiu D."/>
            <person name="Salzberg S.L."/>
        </authorList>
    </citation>
    <scope>NUCLEOTIDE SEQUENCE</scope>
    <source>
        <strain evidence="2">WC2-LM</strain>
        <tissue evidence="2">Liver</tissue>
    </source>
</reference>
<evidence type="ECO:0000313" key="4">
    <source>
        <dbReference type="Proteomes" id="UP000335636"/>
    </source>
</evidence>
<dbReference type="Proteomes" id="UP000335636">
    <property type="component" value="Unassembled WGS sequence"/>
</dbReference>
<dbReference type="Proteomes" id="UP000662637">
    <property type="component" value="Unassembled WGS sequence"/>
</dbReference>
<feature type="region of interest" description="Disordered" evidence="1">
    <location>
        <begin position="1"/>
        <end position="48"/>
    </location>
</feature>
<gene>
    <name evidence="2" type="ORF">GHT09_007640</name>
    <name evidence="3" type="ORF">MONAX_5E047547</name>
</gene>